<protein>
    <submittedName>
        <fullName evidence="4">Gamma-interferon-inducible lysosomal thiol reductase</fullName>
    </submittedName>
</protein>
<evidence type="ECO:0000313" key="4">
    <source>
        <dbReference type="EMBL" id="PSS23843.1"/>
    </source>
</evidence>
<dbReference type="Proteomes" id="UP000241394">
    <property type="component" value="Chromosome LG8"/>
</dbReference>
<reference evidence="4 5" key="1">
    <citation type="submission" date="2017-07" db="EMBL/GenBank/DDBJ databases">
        <title>An improved, manually edited Actinidia chinensis var. chinensis (kiwifruit) genome highlights the challenges associated with draft genomes and gene prediction in plants.</title>
        <authorList>
            <person name="Pilkington S."/>
            <person name="Crowhurst R."/>
            <person name="Hilario E."/>
            <person name="Nardozza S."/>
            <person name="Fraser L."/>
            <person name="Peng Y."/>
            <person name="Gunaseelan K."/>
            <person name="Simpson R."/>
            <person name="Tahir J."/>
            <person name="Deroles S."/>
            <person name="Templeton K."/>
            <person name="Luo Z."/>
            <person name="Davy M."/>
            <person name="Cheng C."/>
            <person name="Mcneilage M."/>
            <person name="Scaglione D."/>
            <person name="Liu Y."/>
            <person name="Zhang Q."/>
            <person name="Datson P."/>
            <person name="De Silva N."/>
            <person name="Gardiner S."/>
            <person name="Bassett H."/>
            <person name="Chagne D."/>
            <person name="Mccallum J."/>
            <person name="Dzierzon H."/>
            <person name="Deng C."/>
            <person name="Wang Y.-Y."/>
            <person name="Barron N."/>
            <person name="Manako K."/>
            <person name="Bowen J."/>
            <person name="Foster T."/>
            <person name="Erridge Z."/>
            <person name="Tiffin H."/>
            <person name="Waite C."/>
            <person name="Davies K."/>
            <person name="Grierson E."/>
            <person name="Laing W."/>
            <person name="Kirk R."/>
            <person name="Chen X."/>
            <person name="Wood M."/>
            <person name="Montefiori M."/>
            <person name="Brummell D."/>
            <person name="Schwinn K."/>
            <person name="Catanach A."/>
            <person name="Fullerton C."/>
            <person name="Li D."/>
            <person name="Meiyalaghan S."/>
            <person name="Nieuwenhuizen N."/>
            <person name="Read N."/>
            <person name="Prakash R."/>
            <person name="Hunter D."/>
            <person name="Zhang H."/>
            <person name="Mckenzie M."/>
            <person name="Knabel M."/>
            <person name="Harris A."/>
            <person name="Allan A."/>
            <person name="Chen A."/>
            <person name="Janssen B."/>
            <person name="Plunkett B."/>
            <person name="Dwamena C."/>
            <person name="Voogd C."/>
            <person name="Leif D."/>
            <person name="Lafferty D."/>
            <person name="Souleyre E."/>
            <person name="Varkonyi-Gasic E."/>
            <person name="Gambi F."/>
            <person name="Hanley J."/>
            <person name="Yao J.-L."/>
            <person name="Cheung J."/>
            <person name="David K."/>
            <person name="Warren B."/>
            <person name="Marsh K."/>
            <person name="Snowden K."/>
            <person name="Lin-Wang K."/>
            <person name="Brian L."/>
            <person name="Martinez-Sanchez M."/>
            <person name="Wang M."/>
            <person name="Ileperuma N."/>
            <person name="Macnee N."/>
            <person name="Campin R."/>
            <person name="Mcatee P."/>
            <person name="Drummond R."/>
            <person name="Espley R."/>
            <person name="Ireland H."/>
            <person name="Wu R."/>
            <person name="Atkinson R."/>
            <person name="Karunairetnam S."/>
            <person name="Bulley S."/>
            <person name="Chunkath S."/>
            <person name="Hanley Z."/>
            <person name="Storey R."/>
            <person name="Thrimawithana A."/>
            <person name="Thomson S."/>
            <person name="David C."/>
            <person name="Testolin R."/>
        </authorList>
    </citation>
    <scope>NUCLEOTIDE SEQUENCE [LARGE SCALE GENOMIC DNA]</scope>
    <source>
        <strain evidence="5">cv. Red5</strain>
        <tissue evidence="4">Young leaf</tissue>
    </source>
</reference>
<name>A0A2R6R8G0_ACTCC</name>
<dbReference type="FunCoup" id="A0A2R6R8G0">
    <property type="interactions" value="209"/>
</dbReference>
<feature type="signal peptide" evidence="3">
    <location>
        <begin position="1"/>
        <end position="25"/>
    </location>
</feature>
<gene>
    <name evidence="4" type="ORF">CEY00_Acc08698</name>
</gene>
<dbReference type="Pfam" id="PF03227">
    <property type="entry name" value="GILT"/>
    <property type="match status" value="1"/>
</dbReference>
<keyword evidence="3" id="KW-0732">Signal</keyword>
<organism evidence="4 5">
    <name type="scientific">Actinidia chinensis var. chinensis</name>
    <name type="common">Chinese soft-hair kiwi</name>
    <dbReference type="NCBI Taxonomy" id="1590841"/>
    <lineage>
        <taxon>Eukaryota</taxon>
        <taxon>Viridiplantae</taxon>
        <taxon>Streptophyta</taxon>
        <taxon>Embryophyta</taxon>
        <taxon>Tracheophyta</taxon>
        <taxon>Spermatophyta</taxon>
        <taxon>Magnoliopsida</taxon>
        <taxon>eudicotyledons</taxon>
        <taxon>Gunneridae</taxon>
        <taxon>Pentapetalae</taxon>
        <taxon>asterids</taxon>
        <taxon>Ericales</taxon>
        <taxon>Actinidiaceae</taxon>
        <taxon>Actinidia</taxon>
    </lineage>
</organism>
<dbReference type="OMA" id="CQLYKGV"/>
<dbReference type="InterPro" id="IPR004911">
    <property type="entry name" value="Interferon-induced_GILT"/>
</dbReference>
<comment type="similarity">
    <text evidence="1">Belongs to the GILT family.</text>
</comment>
<proteinExistence type="inferred from homology"/>
<evidence type="ECO:0000256" key="2">
    <source>
        <dbReference type="ARBA" id="ARBA00023180"/>
    </source>
</evidence>
<dbReference type="EMBL" id="NKQK01000008">
    <property type="protein sequence ID" value="PSS23843.1"/>
    <property type="molecule type" value="Genomic_DNA"/>
</dbReference>
<dbReference type="STRING" id="1590841.A0A2R6R8G0"/>
<feature type="chain" id="PRO_5015342767" evidence="3">
    <location>
        <begin position="26"/>
        <end position="261"/>
    </location>
</feature>
<reference evidence="5" key="2">
    <citation type="journal article" date="2018" name="BMC Genomics">
        <title>A manually annotated Actinidia chinensis var. chinensis (kiwifruit) genome highlights the challenges associated with draft genomes and gene prediction in plants.</title>
        <authorList>
            <person name="Pilkington S.M."/>
            <person name="Crowhurst R."/>
            <person name="Hilario E."/>
            <person name="Nardozza S."/>
            <person name="Fraser L."/>
            <person name="Peng Y."/>
            <person name="Gunaseelan K."/>
            <person name="Simpson R."/>
            <person name="Tahir J."/>
            <person name="Deroles S.C."/>
            <person name="Templeton K."/>
            <person name="Luo Z."/>
            <person name="Davy M."/>
            <person name="Cheng C."/>
            <person name="McNeilage M."/>
            <person name="Scaglione D."/>
            <person name="Liu Y."/>
            <person name="Zhang Q."/>
            <person name="Datson P."/>
            <person name="De Silva N."/>
            <person name="Gardiner S.E."/>
            <person name="Bassett H."/>
            <person name="Chagne D."/>
            <person name="McCallum J."/>
            <person name="Dzierzon H."/>
            <person name="Deng C."/>
            <person name="Wang Y.Y."/>
            <person name="Barron L."/>
            <person name="Manako K."/>
            <person name="Bowen J."/>
            <person name="Foster T.M."/>
            <person name="Erridge Z.A."/>
            <person name="Tiffin H."/>
            <person name="Waite C.N."/>
            <person name="Davies K.M."/>
            <person name="Grierson E.P."/>
            <person name="Laing W.A."/>
            <person name="Kirk R."/>
            <person name="Chen X."/>
            <person name="Wood M."/>
            <person name="Montefiori M."/>
            <person name="Brummell D.A."/>
            <person name="Schwinn K.E."/>
            <person name="Catanach A."/>
            <person name="Fullerton C."/>
            <person name="Li D."/>
            <person name="Meiyalaghan S."/>
            <person name="Nieuwenhuizen N."/>
            <person name="Read N."/>
            <person name="Prakash R."/>
            <person name="Hunter D."/>
            <person name="Zhang H."/>
            <person name="McKenzie M."/>
            <person name="Knabel M."/>
            <person name="Harris A."/>
            <person name="Allan A.C."/>
            <person name="Gleave A."/>
            <person name="Chen A."/>
            <person name="Janssen B.J."/>
            <person name="Plunkett B."/>
            <person name="Ampomah-Dwamena C."/>
            <person name="Voogd C."/>
            <person name="Leif D."/>
            <person name="Lafferty D."/>
            <person name="Souleyre E.J.F."/>
            <person name="Varkonyi-Gasic E."/>
            <person name="Gambi F."/>
            <person name="Hanley J."/>
            <person name="Yao J.L."/>
            <person name="Cheung J."/>
            <person name="David K.M."/>
            <person name="Warren B."/>
            <person name="Marsh K."/>
            <person name="Snowden K.C."/>
            <person name="Lin-Wang K."/>
            <person name="Brian L."/>
            <person name="Martinez-Sanchez M."/>
            <person name="Wang M."/>
            <person name="Ileperuma N."/>
            <person name="Macnee N."/>
            <person name="Campin R."/>
            <person name="McAtee P."/>
            <person name="Drummond R.S.M."/>
            <person name="Espley R.V."/>
            <person name="Ireland H.S."/>
            <person name="Wu R."/>
            <person name="Atkinson R.G."/>
            <person name="Karunairetnam S."/>
            <person name="Bulley S."/>
            <person name="Chunkath S."/>
            <person name="Hanley Z."/>
            <person name="Storey R."/>
            <person name="Thrimawithana A.H."/>
            <person name="Thomson S."/>
            <person name="David C."/>
            <person name="Testolin R."/>
            <person name="Huang H."/>
            <person name="Hellens R.P."/>
            <person name="Schaffer R.J."/>
        </authorList>
    </citation>
    <scope>NUCLEOTIDE SEQUENCE [LARGE SCALE GENOMIC DNA]</scope>
    <source>
        <strain evidence="5">cv. Red5</strain>
    </source>
</reference>
<dbReference type="OrthoDB" id="958254at2759"/>
<dbReference type="PANTHER" id="PTHR13234">
    <property type="entry name" value="GAMMA-INTERFERON INDUCIBLE LYSOSOMAL THIOL REDUCTASE GILT"/>
    <property type="match status" value="1"/>
</dbReference>
<dbReference type="AlphaFoldDB" id="A0A2R6R8G0"/>
<dbReference type="GO" id="GO:0016671">
    <property type="term" value="F:oxidoreductase activity, acting on a sulfur group of donors, disulfide as acceptor"/>
    <property type="evidence" value="ECO:0007669"/>
    <property type="project" value="InterPro"/>
</dbReference>
<evidence type="ECO:0000256" key="1">
    <source>
        <dbReference type="ARBA" id="ARBA00005679"/>
    </source>
</evidence>
<evidence type="ECO:0000313" key="5">
    <source>
        <dbReference type="Proteomes" id="UP000241394"/>
    </source>
</evidence>
<comment type="caution">
    <text evidence="4">The sequence shown here is derived from an EMBL/GenBank/DDBJ whole genome shotgun (WGS) entry which is preliminary data.</text>
</comment>
<evidence type="ECO:0000256" key="3">
    <source>
        <dbReference type="SAM" id="SignalP"/>
    </source>
</evidence>
<sequence length="261" mass="29320">MTSHKLVFAILIPCLLNLHIPHSLASSGDSDEFKDDSLKVKLSLYYEALCPFCTNFIVNNLAKIFENGLISVIDLRLVPWGNAFVKDNNTWVCQHGPDECMLNTVEACAIRVWPDLGSHFSFRFIRCVERLNLENKHSEWSSCFRTEGLNSKPLMDCYNSGLGFQLEQSYADETARLNPPHRFVPWVIVNNLPLEGDYQNFVAYVCKAYKGTSVPKACRSASVDINSLHNADSIGPVCYSNEAKNLTSVTTLQGKPESPRH</sequence>
<dbReference type="Gramene" id="PSS23843">
    <property type="protein sequence ID" value="PSS23843"/>
    <property type="gene ID" value="CEY00_Acc08698"/>
</dbReference>
<accession>A0A2R6R8G0</accession>
<dbReference type="InParanoid" id="A0A2R6R8G0"/>
<dbReference type="PANTHER" id="PTHR13234:SF48">
    <property type="entry name" value="GAMMA INTERFERON RESPONSIVE LYSOSOMAL THIOL (GILT) REDUCTASE FAMILY PROTEIN"/>
    <property type="match status" value="1"/>
</dbReference>
<keyword evidence="2" id="KW-0325">Glycoprotein</keyword>
<keyword evidence="5" id="KW-1185">Reference proteome</keyword>